<proteinExistence type="predicted"/>
<gene>
    <name evidence="2" type="ORF">ACFFGH_20900</name>
</gene>
<comment type="caution">
    <text evidence="2">The sequence shown here is derived from an EMBL/GenBank/DDBJ whole genome shotgun (WGS) entry which is preliminary data.</text>
</comment>
<name>A0ABV6RTJ2_9GAMM</name>
<evidence type="ECO:0000313" key="3">
    <source>
        <dbReference type="Proteomes" id="UP001589896"/>
    </source>
</evidence>
<keyword evidence="3" id="KW-1185">Reference proteome</keyword>
<dbReference type="Proteomes" id="UP001589896">
    <property type="component" value="Unassembled WGS sequence"/>
</dbReference>
<sequence>MTVTSDDSTVTIRFDEMLAYAADYTVTVDAATAATGARSTLRYTFQTPDASVFSLVRSGAGQDDRIFRRQVAGGDATEVFAAPAIQEYAVVGDQLAVVTIGAGQTSTLQMKPVAGGAAAGITLPAAGTVTQLAASGASNLLGFIFTPERVGDTTPARTLIVYDAESGSGVGREVLGIDGTPLRVVDWTFVPSSTSVVAQAADANLYLIDVLAGDPPVALGQHQELRNFIPGTRTLTVADANGATAIDLDTGEKTPLSLPSDGSTEDDSAGQVIILGEDRYLETLMTPEYRPGVTRLNPRVLHVDDSGPRVLYEPATADTDIRSMCLSPNGRQLAVELLPGDRQPDGYPYEPASTGITTVLIDVATGSTVGGMNGFMPSWC</sequence>
<feature type="region of interest" description="Disordered" evidence="1">
    <location>
        <begin position="249"/>
        <end position="268"/>
    </location>
</feature>
<evidence type="ECO:0000313" key="2">
    <source>
        <dbReference type="EMBL" id="MFC0680301.1"/>
    </source>
</evidence>
<dbReference type="RefSeq" id="WP_386671914.1">
    <property type="nucleotide sequence ID" value="NZ_JBHLTG010000005.1"/>
</dbReference>
<evidence type="ECO:0000256" key="1">
    <source>
        <dbReference type="SAM" id="MobiDB-lite"/>
    </source>
</evidence>
<organism evidence="2 3">
    <name type="scientific">Lysobacter korlensis</name>
    <dbReference type="NCBI Taxonomy" id="553636"/>
    <lineage>
        <taxon>Bacteria</taxon>
        <taxon>Pseudomonadati</taxon>
        <taxon>Pseudomonadota</taxon>
        <taxon>Gammaproteobacteria</taxon>
        <taxon>Lysobacterales</taxon>
        <taxon>Lysobacteraceae</taxon>
        <taxon>Lysobacter</taxon>
    </lineage>
</organism>
<accession>A0ABV6RTJ2</accession>
<evidence type="ECO:0008006" key="4">
    <source>
        <dbReference type="Google" id="ProtNLM"/>
    </source>
</evidence>
<reference evidence="2 3" key="1">
    <citation type="submission" date="2024-09" db="EMBL/GenBank/DDBJ databases">
        <authorList>
            <person name="Sun Q."/>
            <person name="Mori K."/>
        </authorList>
    </citation>
    <scope>NUCLEOTIDE SEQUENCE [LARGE SCALE GENOMIC DNA]</scope>
    <source>
        <strain evidence="2 3">KCTC 23076</strain>
    </source>
</reference>
<protein>
    <recommendedName>
        <fullName evidence="4">SbsA Ig-like domain-containing protein</fullName>
    </recommendedName>
</protein>
<dbReference type="EMBL" id="JBHLTG010000005">
    <property type="protein sequence ID" value="MFC0680301.1"/>
    <property type="molecule type" value="Genomic_DNA"/>
</dbReference>
<dbReference type="SUPFAM" id="SSF82171">
    <property type="entry name" value="DPP6 N-terminal domain-like"/>
    <property type="match status" value="1"/>
</dbReference>